<keyword evidence="5" id="KW-0238">DNA-binding</keyword>
<organism evidence="8 9">
    <name type="scientific">Solanum tuberosum</name>
    <name type="common">Potato</name>
    <dbReference type="NCBI Taxonomy" id="4113"/>
    <lineage>
        <taxon>Eukaryota</taxon>
        <taxon>Viridiplantae</taxon>
        <taxon>Streptophyta</taxon>
        <taxon>Embryophyta</taxon>
        <taxon>Tracheophyta</taxon>
        <taxon>Spermatophyta</taxon>
        <taxon>Magnoliopsida</taxon>
        <taxon>eudicotyledons</taxon>
        <taxon>Gunneridae</taxon>
        <taxon>Pentapetalae</taxon>
        <taxon>asterids</taxon>
        <taxon>lamiids</taxon>
        <taxon>Solanales</taxon>
        <taxon>Solanaceae</taxon>
        <taxon>Solanoideae</taxon>
        <taxon>Solaneae</taxon>
        <taxon>Solanum</taxon>
    </lineage>
</organism>
<keyword evidence="3" id="KW-0863">Zinc-finger</keyword>
<dbReference type="GO" id="GO:0008270">
    <property type="term" value="F:zinc ion binding"/>
    <property type="evidence" value="ECO:0007669"/>
    <property type="project" value="UniProtKB-KW"/>
</dbReference>
<evidence type="ECO:0000256" key="6">
    <source>
        <dbReference type="SAM" id="MobiDB-lite"/>
    </source>
</evidence>
<feature type="domain" description="Replication factor A C-terminal" evidence="7">
    <location>
        <begin position="84"/>
        <end position="201"/>
    </location>
</feature>
<protein>
    <submittedName>
        <fullName evidence="8">Transposase</fullName>
    </submittedName>
</protein>
<keyword evidence="2" id="KW-0479">Metal-binding</keyword>
<dbReference type="Gramene" id="PGSC0003DMT400018107">
    <property type="protein sequence ID" value="PGSC0003DMT400018107"/>
    <property type="gene ID" value="PGSC0003DMG400007030"/>
</dbReference>
<evidence type="ECO:0000256" key="2">
    <source>
        <dbReference type="ARBA" id="ARBA00022723"/>
    </source>
</evidence>
<dbReference type="SUPFAM" id="SSF50249">
    <property type="entry name" value="Nucleic acid-binding proteins"/>
    <property type="match status" value="1"/>
</dbReference>
<accession>M1AA20</accession>
<evidence type="ECO:0000256" key="4">
    <source>
        <dbReference type="ARBA" id="ARBA00022833"/>
    </source>
</evidence>
<keyword evidence="9" id="KW-1185">Reference proteome</keyword>
<evidence type="ECO:0000259" key="7">
    <source>
        <dbReference type="Pfam" id="PF08646"/>
    </source>
</evidence>
<dbReference type="ExpressionAtlas" id="M1AA20">
    <property type="expression patterns" value="baseline"/>
</dbReference>
<keyword evidence="4" id="KW-0862">Zinc</keyword>
<evidence type="ECO:0000256" key="5">
    <source>
        <dbReference type="ARBA" id="ARBA00023125"/>
    </source>
</evidence>
<reference evidence="9" key="1">
    <citation type="journal article" date="2011" name="Nature">
        <title>Genome sequence and analysis of the tuber crop potato.</title>
        <authorList>
            <consortium name="The Potato Genome Sequencing Consortium"/>
        </authorList>
    </citation>
    <scope>NUCLEOTIDE SEQUENCE [LARGE SCALE GENOMIC DNA]</scope>
    <source>
        <strain evidence="9">cv. DM1-3 516 R44</strain>
    </source>
</reference>
<dbReference type="Gene3D" id="2.40.50.140">
    <property type="entry name" value="Nucleic acid-binding proteins"/>
    <property type="match status" value="1"/>
</dbReference>
<dbReference type="Pfam" id="PF08646">
    <property type="entry name" value="Rep_fac-A_C"/>
    <property type="match status" value="1"/>
</dbReference>
<dbReference type="AlphaFoldDB" id="M1AA20"/>
<reference evidence="8" key="2">
    <citation type="submission" date="2015-06" db="UniProtKB">
        <authorList>
            <consortium name="EnsemblPlants"/>
        </authorList>
    </citation>
    <scope>IDENTIFICATION</scope>
    <source>
        <strain evidence="8">DM1-3 516 R44</strain>
    </source>
</reference>
<sequence length="323" mass="36786">MGHKIRENYYVHSCWDETKLWINSNLPQPTDFKNRLVASCGPKFERIFQTNPQQYIWDELSKGIVPFKFLSDLIQCTEESAYWIAAKVVYLKLDHGWSYLACNKCFTEVDQEENIYYCSKCNEEVISIIHRYDLQMYVTDGTAIISLLLGNREALQLIGKPAKELNEGLLENVECSYPSELDDLIEKKLMFKVRNKESNISKNDDVYKVIEFTNDETLLKKYCQPSIQVTLNDSSFDYGQSYGGDKHFEKTKAARRASIIDEELRQQRIREIGVGASSSVSTTDGVVRVDVNTIEGVETDAGTTEGDPIFNPAGFGKTDPPTC</sequence>
<name>M1AA20_SOLTU</name>
<dbReference type="PANTHER" id="PTHR47165:SF4">
    <property type="entry name" value="OS03G0429900 PROTEIN"/>
    <property type="match status" value="1"/>
</dbReference>
<evidence type="ECO:0000313" key="8">
    <source>
        <dbReference type="EnsemblPlants" id="PGSC0003DMT400018107"/>
    </source>
</evidence>
<dbReference type="InterPro" id="IPR013955">
    <property type="entry name" value="Rep_factor-A_C"/>
</dbReference>
<dbReference type="InterPro" id="IPR012340">
    <property type="entry name" value="NA-bd_OB-fold"/>
</dbReference>
<feature type="region of interest" description="Disordered" evidence="6">
    <location>
        <begin position="299"/>
        <end position="323"/>
    </location>
</feature>
<evidence type="ECO:0000256" key="1">
    <source>
        <dbReference type="ARBA" id="ARBA00005690"/>
    </source>
</evidence>
<dbReference type="GO" id="GO:0003677">
    <property type="term" value="F:DNA binding"/>
    <property type="evidence" value="ECO:0007669"/>
    <property type="project" value="UniProtKB-KW"/>
</dbReference>
<dbReference type="CDD" id="cd04476">
    <property type="entry name" value="RPA1_DBD_C"/>
    <property type="match status" value="1"/>
</dbReference>
<dbReference type="PANTHER" id="PTHR47165">
    <property type="entry name" value="OS03G0429900 PROTEIN"/>
    <property type="match status" value="1"/>
</dbReference>
<evidence type="ECO:0000256" key="3">
    <source>
        <dbReference type="ARBA" id="ARBA00022771"/>
    </source>
</evidence>
<evidence type="ECO:0000313" key="9">
    <source>
        <dbReference type="Proteomes" id="UP000011115"/>
    </source>
</evidence>
<comment type="similarity">
    <text evidence="1">Belongs to the replication factor A protein 1 family.</text>
</comment>
<dbReference type="InterPro" id="IPR047192">
    <property type="entry name" value="Euk_RPA1_DBD_C"/>
</dbReference>
<dbReference type="EnsemblPlants" id="PGSC0003DMT400018107">
    <property type="protein sequence ID" value="PGSC0003DMT400018107"/>
    <property type="gene ID" value="PGSC0003DMG400007030"/>
</dbReference>
<dbReference type="Proteomes" id="UP000011115">
    <property type="component" value="Unassembled WGS sequence"/>
</dbReference>
<proteinExistence type="inferred from homology"/>